<feature type="domain" description="AMP-dependent synthetase/ligase" evidence="2">
    <location>
        <begin position="70"/>
        <end position="503"/>
    </location>
</feature>
<evidence type="ECO:0000256" key="1">
    <source>
        <dbReference type="ARBA" id="ARBA00006432"/>
    </source>
</evidence>
<feature type="domain" description="Acetyl-coenzyme A synthetase N-terminal" evidence="4">
    <location>
        <begin position="9"/>
        <end position="64"/>
    </location>
</feature>
<reference evidence="5 6" key="1">
    <citation type="journal article" date="2018" name="New Phytol.">
        <title>Phylogenomics of Endogonaceae and evolution of mycorrhizas within Mucoromycota.</title>
        <authorList>
            <person name="Chang Y."/>
            <person name="Desiro A."/>
            <person name="Na H."/>
            <person name="Sandor L."/>
            <person name="Lipzen A."/>
            <person name="Clum A."/>
            <person name="Barry K."/>
            <person name="Grigoriev I.V."/>
            <person name="Martin F.M."/>
            <person name="Stajich J.E."/>
            <person name="Smith M.E."/>
            <person name="Bonito G."/>
            <person name="Spatafora J.W."/>
        </authorList>
    </citation>
    <scope>NUCLEOTIDE SEQUENCE [LARGE SCALE GENOMIC DNA]</scope>
    <source>
        <strain evidence="5 6">AD002</strain>
    </source>
</reference>
<keyword evidence="6" id="KW-1185">Reference proteome</keyword>
<dbReference type="Pfam" id="PF00501">
    <property type="entry name" value="AMP-binding"/>
    <property type="match status" value="1"/>
</dbReference>
<dbReference type="PANTHER" id="PTHR43347">
    <property type="entry name" value="ACYL-COA SYNTHETASE"/>
    <property type="match status" value="1"/>
</dbReference>
<dbReference type="InterPro" id="IPR025110">
    <property type="entry name" value="AMP-bd_C"/>
</dbReference>
<gene>
    <name evidence="5" type="ORF">BC938DRAFT_483881</name>
</gene>
<evidence type="ECO:0000313" key="6">
    <source>
        <dbReference type="Proteomes" id="UP000274822"/>
    </source>
</evidence>
<dbReference type="InterPro" id="IPR020845">
    <property type="entry name" value="AMP-binding_CS"/>
</dbReference>
<dbReference type="PANTHER" id="PTHR43347:SF3">
    <property type="entry name" value="ACYL-COA SYNTHETASE SHORT-CHAIN FAMILY MEMBER 3, MITOCHONDRIAL"/>
    <property type="match status" value="1"/>
</dbReference>
<evidence type="ECO:0000313" key="5">
    <source>
        <dbReference type="EMBL" id="RUS26967.1"/>
    </source>
</evidence>
<protein>
    <recommendedName>
        <fullName evidence="7">AMP-dependent synthetase and ligase</fullName>
    </recommendedName>
</protein>
<proteinExistence type="inferred from homology"/>
<sequence length="709" mass="77248">MPPSYAQSKAVRSSVETPTEFWGVAARDISWFRTPDEILHHDPADGPNPYTWFKGGQLNTCYNAVDRHADRDHVALIYDSPITGIKQKFTYVQLLDEIQVFAGVLRSHGVRKGDTVLVYMPMIPQAVVAMLACARLGAVHSVVFGESLCTAGGFAPKELAKRIDDCKPNVIVSASFGIESTKVIPYKPLKTIGNSSLNFPHHPSIEPSTEPSPTAMLDTAISHCQHKPGIRIIYQRPEQQPASLNFDGGDRDWVQELRWVRDEGAQVKDCVSVESSDPLYILYTSGTTGVPKGVVRETGGHAVALLWTMKNLFGLKKGDTFFCASDIGWVVGHSYIVYGPLFYGITTILYEGKPISTPDAGAFWRVICEYSVSAMFTAPTAIRAIRREDPDGELPPKYHIHKTLKALFLAGERSDPGTIAYCQSVIGKNARVVDNYWSTEIGSPITATCLGLATSPTITGIAPIKPGSAGIAVPGNNVRVILDETHEEATGPGQFGNIVLKLPLTPSAFPTLWNNAAGYKKSYFERFPGYLDTGDAGIVDEEGYVHIMSRTDDIINVAGHRLSTGSIEQILSAHDAVAECCVVPIPDPLKGHKPLGFVVVKHTNHSFFGHSNDPENWTTLPPKLMAEMVQAVRRDLGAIACFEKALIVKNLPKTRSGKVLRRCIRDMVDGKEVKVPATIEDELVIGEVRDTLARVGMLAPVGGVVKAKL</sequence>
<dbReference type="Proteomes" id="UP000274822">
    <property type="component" value="Unassembled WGS sequence"/>
</dbReference>
<dbReference type="PROSITE" id="PS00455">
    <property type="entry name" value="AMP_BINDING"/>
    <property type="match status" value="1"/>
</dbReference>
<dbReference type="Pfam" id="PF16177">
    <property type="entry name" value="ACAS_N"/>
    <property type="match status" value="1"/>
</dbReference>
<evidence type="ECO:0000259" key="4">
    <source>
        <dbReference type="Pfam" id="PF16177"/>
    </source>
</evidence>
<organism evidence="5 6">
    <name type="scientific">Jimgerdemannia flammicorona</name>
    <dbReference type="NCBI Taxonomy" id="994334"/>
    <lineage>
        <taxon>Eukaryota</taxon>
        <taxon>Fungi</taxon>
        <taxon>Fungi incertae sedis</taxon>
        <taxon>Mucoromycota</taxon>
        <taxon>Mucoromycotina</taxon>
        <taxon>Endogonomycetes</taxon>
        <taxon>Endogonales</taxon>
        <taxon>Endogonaceae</taxon>
        <taxon>Jimgerdemannia</taxon>
    </lineage>
</organism>
<dbReference type="Gene3D" id="3.40.50.12780">
    <property type="entry name" value="N-terminal domain of ligase-like"/>
    <property type="match status" value="1"/>
</dbReference>
<feature type="domain" description="AMP-binding enzyme C-terminal" evidence="3">
    <location>
        <begin position="567"/>
        <end position="658"/>
    </location>
</feature>
<dbReference type="InterPro" id="IPR032387">
    <property type="entry name" value="ACAS_N"/>
</dbReference>
<comment type="caution">
    <text evidence="5">The sequence shown here is derived from an EMBL/GenBank/DDBJ whole genome shotgun (WGS) entry which is preliminary data.</text>
</comment>
<dbReference type="EMBL" id="RBNJ01009304">
    <property type="protein sequence ID" value="RUS26967.1"/>
    <property type="molecule type" value="Genomic_DNA"/>
</dbReference>
<accession>A0A433QB08</accession>
<evidence type="ECO:0000259" key="2">
    <source>
        <dbReference type="Pfam" id="PF00501"/>
    </source>
</evidence>
<dbReference type="Pfam" id="PF13193">
    <property type="entry name" value="AMP-binding_C"/>
    <property type="match status" value="1"/>
</dbReference>
<evidence type="ECO:0008006" key="7">
    <source>
        <dbReference type="Google" id="ProtNLM"/>
    </source>
</evidence>
<dbReference type="InterPro" id="IPR042099">
    <property type="entry name" value="ANL_N_sf"/>
</dbReference>
<dbReference type="InterPro" id="IPR000873">
    <property type="entry name" value="AMP-dep_synth/lig_dom"/>
</dbReference>
<name>A0A433QB08_9FUNG</name>
<dbReference type="SUPFAM" id="SSF56801">
    <property type="entry name" value="Acetyl-CoA synthetase-like"/>
    <property type="match status" value="1"/>
</dbReference>
<dbReference type="InterPro" id="IPR045851">
    <property type="entry name" value="AMP-bd_C_sf"/>
</dbReference>
<dbReference type="AlphaFoldDB" id="A0A433QB08"/>
<evidence type="ECO:0000259" key="3">
    <source>
        <dbReference type="Pfam" id="PF13193"/>
    </source>
</evidence>
<dbReference type="Gene3D" id="3.30.300.30">
    <property type="match status" value="1"/>
</dbReference>
<comment type="similarity">
    <text evidence="1">Belongs to the ATP-dependent AMP-binding enzyme family.</text>
</comment>
<dbReference type="GO" id="GO:0050218">
    <property type="term" value="F:propionate-CoA ligase activity"/>
    <property type="evidence" value="ECO:0007669"/>
    <property type="project" value="TreeGrafter"/>
</dbReference>